<evidence type="ECO:0000259" key="10">
    <source>
        <dbReference type="PROSITE" id="PS50011"/>
    </source>
</evidence>
<evidence type="ECO:0000256" key="3">
    <source>
        <dbReference type="ARBA" id="ARBA00022679"/>
    </source>
</evidence>
<comment type="function">
    <text evidence="9">Responds to activation by environmental stress and pro-inflammatory cytokines by phosphorylating a number of transcription factors, and thus regulates transcriptional activity.</text>
</comment>
<dbReference type="FunFam" id="1.10.510.10:FF:000624">
    <property type="entry name" value="Mitogen-activated protein kinase"/>
    <property type="match status" value="1"/>
</dbReference>
<evidence type="ECO:0000256" key="5">
    <source>
        <dbReference type="ARBA" id="ARBA00022777"/>
    </source>
</evidence>
<dbReference type="SMART" id="SM00220">
    <property type="entry name" value="S_TKc"/>
    <property type="match status" value="1"/>
</dbReference>
<dbReference type="InterPro" id="IPR008351">
    <property type="entry name" value="MAPK_JNK"/>
</dbReference>
<name>A0A443RN00_9ACAR</name>
<gene>
    <name evidence="11" type="ORF">B4U79_07390</name>
</gene>
<keyword evidence="5 9" id="KW-0418">Kinase</keyword>
<keyword evidence="12" id="KW-1185">Reference proteome</keyword>
<keyword evidence="4 9" id="KW-0547">Nucleotide-binding</keyword>
<comment type="caution">
    <text evidence="11">The sequence shown here is derived from an EMBL/GenBank/DDBJ whole genome shotgun (WGS) entry which is preliminary data.</text>
</comment>
<keyword evidence="9" id="KW-0460">Magnesium</keyword>
<protein>
    <recommendedName>
        <fullName evidence="9">Stress-activated protein kinase JNK</fullName>
        <ecNumber evidence="9">2.7.11.24</ecNumber>
    </recommendedName>
</protein>
<feature type="domain" description="Protein kinase" evidence="10">
    <location>
        <begin position="37"/>
        <end position="335"/>
    </location>
</feature>
<comment type="similarity">
    <text evidence="9">Belongs to the protein kinase superfamily. CMGC Ser/Thr protein kinase family. MAP kinase subfamily.</text>
</comment>
<comment type="cofactor">
    <cofactor evidence="9">
        <name>Mg(2+)</name>
        <dbReference type="ChEBI" id="CHEBI:18420"/>
    </cofactor>
</comment>
<dbReference type="EC" id="2.7.11.24" evidence="9"/>
<evidence type="ECO:0000256" key="8">
    <source>
        <dbReference type="ARBA" id="ARBA00048312"/>
    </source>
</evidence>
<evidence type="ECO:0000256" key="7">
    <source>
        <dbReference type="ARBA" id="ARBA00047592"/>
    </source>
</evidence>
<dbReference type="InterPro" id="IPR050117">
    <property type="entry name" value="MAPK"/>
</dbReference>
<dbReference type="PANTHER" id="PTHR24055">
    <property type="entry name" value="MITOGEN-ACTIVATED PROTEIN KINASE"/>
    <property type="match status" value="1"/>
</dbReference>
<dbReference type="Gene3D" id="1.10.510.10">
    <property type="entry name" value="Transferase(Phosphotransferase) domain 1"/>
    <property type="match status" value="1"/>
</dbReference>
<evidence type="ECO:0000256" key="4">
    <source>
        <dbReference type="ARBA" id="ARBA00022741"/>
    </source>
</evidence>
<keyword evidence="3 9" id="KW-0808">Transferase</keyword>
<dbReference type="Gene3D" id="3.30.200.20">
    <property type="entry name" value="Phosphorylase Kinase, domain 1"/>
    <property type="match status" value="1"/>
</dbReference>
<dbReference type="EMBL" id="NCKU01000195">
    <property type="protein sequence ID" value="RWS16651.1"/>
    <property type="molecule type" value="Genomic_DNA"/>
</dbReference>
<comment type="catalytic activity">
    <reaction evidence="8">
        <text>L-seryl-[protein] + ATP = O-phospho-L-seryl-[protein] + ADP + H(+)</text>
        <dbReference type="Rhea" id="RHEA:17989"/>
        <dbReference type="Rhea" id="RHEA-COMP:9863"/>
        <dbReference type="Rhea" id="RHEA-COMP:11604"/>
        <dbReference type="ChEBI" id="CHEBI:15378"/>
        <dbReference type="ChEBI" id="CHEBI:29999"/>
        <dbReference type="ChEBI" id="CHEBI:30616"/>
        <dbReference type="ChEBI" id="CHEBI:83421"/>
        <dbReference type="ChEBI" id="CHEBI:456216"/>
        <dbReference type="EC" id="2.7.11.24"/>
    </reaction>
</comment>
<evidence type="ECO:0000313" key="12">
    <source>
        <dbReference type="Proteomes" id="UP000285301"/>
    </source>
</evidence>
<dbReference type="AlphaFoldDB" id="A0A443RN00"/>
<dbReference type="InterPro" id="IPR011009">
    <property type="entry name" value="Kinase-like_dom_sf"/>
</dbReference>
<dbReference type="InterPro" id="IPR000719">
    <property type="entry name" value="Prot_kinase_dom"/>
</dbReference>
<reference evidence="11 12" key="1">
    <citation type="journal article" date="2018" name="Gigascience">
        <title>Genomes of trombidid mites reveal novel predicted allergens and laterally-transferred genes associated with secondary metabolism.</title>
        <authorList>
            <person name="Dong X."/>
            <person name="Chaisiri K."/>
            <person name="Xia D."/>
            <person name="Armstrong S.D."/>
            <person name="Fang Y."/>
            <person name="Donnelly M.J."/>
            <person name="Kadowaki T."/>
            <person name="McGarry J.W."/>
            <person name="Darby A.C."/>
            <person name="Makepeace B.L."/>
        </authorList>
    </citation>
    <scope>NUCLEOTIDE SEQUENCE [LARGE SCALE GENOMIC DNA]</scope>
    <source>
        <strain evidence="11">UoL-WK</strain>
    </source>
</reference>
<dbReference type="PRINTS" id="PR01772">
    <property type="entry name" value="JNKMAPKINASE"/>
</dbReference>
<dbReference type="FunFam" id="3.30.200.20:FF:000210">
    <property type="entry name" value="Mitogen-activated protein kinase"/>
    <property type="match status" value="1"/>
</dbReference>
<evidence type="ECO:0000256" key="2">
    <source>
        <dbReference type="ARBA" id="ARBA00022553"/>
    </source>
</evidence>
<evidence type="ECO:0000256" key="9">
    <source>
        <dbReference type="RuleBase" id="RU368052"/>
    </source>
</evidence>
<comment type="catalytic activity">
    <reaction evidence="7">
        <text>L-threonyl-[protein] + ATP = O-phospho-L-threonyl-[protein] + ADP + H(+)</text>
        <dbReference type="Rhea" id="RHEA:46608"/>
        <dbReference type="Rhea" id="RHEA-COMP:11060"/>
        <dbReference type="Rhea" id="RHEA-COMP:11605"/>
        <dbReference type="ChEBI" id="CHEBI:15378"/>
        <dbReference type="ChEBI" id="CHEBI:30013"/>
        <dbReference type="ChEBI" id="CHEBI:30616"/>
        <dbReference type="ChEBI" id="CHEBI:61977"/>
        <dbReference type="ChEBI" id="CHEBI:456216"/>
        <dbReference type="EC" id="2.7.11.24"/>
    </reaction>
</comment>
<evidence type="ECO:0000256" key="6">
    <source>
        <dbReference type="ARBA" id="ARBA00022840"/>
    </source>
</evidence>
<dbReference type="GO" id="GO:0004707">
    <property type="term" value="F:MAP kinase activity"/>
    <property type="evidence" value="ECO:0007669"/>
    <property type="project" value="UniProtKB-UniRule"/>
</dbReference>
<dbReference type="Pfam" id="PF00069">
    <property type="entry name" value="Pkinase"/>
    <property type="match status" value="1"/>
</dbReference>
<keyword evidence="6 9" id="KW-0067">ATP-binding</keyword>
<dbReference type="STRING" id="1965070.A0A443RN00"/>
<dbReference type="PROSITE" id="PS50011">
    <property type="entry name" value="PROTEIN_KINASE_DOM"/>
    <property type="match status" value="1"/>
</dbReference>
<dbReference type="OrthoDB" id="192887at2759"/>
<comment type="subcellular location">
    <subcellularLocation>
        <location evidence="9">Cytoplasm</location>
    </subcellularLocation>
</comment>
<sequence length="380" mass="44518">MAKANLPALEKREHRDENSTFISFHLCENKLTVPKRYQDLKQIGIGAQGIVFSAYDTIKKSHVAIKKLKHPFKNIASAKRTYRELKLMRLANHENVISLLNVFTPNKTLKEFNEIYLVMELMDSTLEKIIRIKLARVDQERISYMVYQILCGVKHLHSAGIIHRDLKPSNIGVKQDFTLKILDFGFARKTDIYMTQSVVTRHYRAPEVILGMSYNEKVDIWSIGCIFGEMIRNEVLFPGKNLVDQWNKIVDRLGPPPLSFLHKDFNIDQRDNTRNDNEFTKEMLEKLFPDILFPEKSKMYSQINSVEARDLLSRMLKYNSDERISIDEALCHPYINVWCKENKVNAISTHSYDHSIEEKEYKIEDWITLIYKEVVDFLPQ</sequence>
<proteinExistence type="inferred from homology"/>
<accession>A0A443RN00</accession>
<organism evidence="11 12">
    <name type="scientific">Dinothrombium tinctorium</name>
    <dbReference type="NCBI Taxonomy" id="1965070"/>
    <lineage>
        <taxon>Eukaryota</taxon>
        <taxon>Metazoa</taxon>
        <taxon>Ecdysozoa</taxon>
        <taxon>Arthropoda</taxon>
        <taxon>Chelicerata</taxon>
        <taxon>Arachnida</taxon>
        <taxon>Acari</taxon>
        <taxon>Acariformes</taxon>
        <taxon>Trombidiformes</taxon>
        <taxon>Prostigmata</taxon>
        <taxon>Anystina</taxon>
        <taxon>Parasitengona</taxon>
        <taxon>Trombidioidea</taxon>
        <taxon>Trombidiidae</taxon>
        <taxon>Dinothrombium</taxon>
    </lineage>
</organism>
<dbReference type="GO" id="GO:0106310">
    <property type="term" value="F:protein serine kinase activity"/>
    <property type="evidence" value="ECO:0007669"/>
    <property type="project" value="UniProtKB-UniRule"/>
</dbReference>
<dbReference type="SUPFAM" id="SSF56112">
    <property type="entry name" value="Protein kinase-like (PK-like)"/>
    <property type="match status" value="1"/>
</dbReference>
<dbReference type="GO" id="GO:0005737">
    <property type="term" value="C:cytoplasm"/>
    <property type="evidence" value="ECO:0007669"/>
    <property type="project" value="UniProtKB-SubCell"/>
</dbReference>
<evidence type="ECO:0000313" key="11">
    <source>
        <dbReference type="EMBL" id="RWS16651.1"/>
    </source>
</evidence>
<keyword evidence="2 9" id="KW-0597">Phosphoprotein</keyword>
<keyword evidence="1 9" id="KW-0723">Serine/threonine-protein kinase</keyword>
<dbReference type="Proteomes" id="UP000285301">
    <property type="component" value="Unassembled WGS sequence"/>
</dbReference>
<dbReference type="GO" id="GO:0005524">
    <property type="term" value="F:ATP binding"/>
    <property type="evidence" value="ECO:0007669"/>
    <property type="project" value="UniProtKB-UniRule"/>
</dbReference>
<evidence type="ECO:0000256" key="1">
    <source>
        <dbReference type="ARBA" id="ARBA00022527"/>
    </source>
</evidence>